<reference evidence="2" key="1">
    <citation type="submission" date="2020-07" db="EMBL/GenBank/DDBJ databases">
        <title>Multicomponent nature underlies the extraordinary mechanical properties of spider dragline silk.</title>
        <authorList>
            <person name="Kono N."/>
            <person name="Nakamura H."/>
            <person name="Mori M."/>
            <person name="Yoshida Y."/>
            <person name="Ohtoshi R."/>
            <person name="Malay A.D."/>
            <person name="Moran D.A.P."/>
            <person name="Tomita M."/>
            <person name="Numata K."/>
            <person name="Arakawa K."/>
        </authorList>
    </citation>
    <scope>NUCLEOTIDE SEQUENCE</scope>
</reference>
<sequence length="222" mass="25402">MDNLVKLNKAKTSLKGSITRMETFFDNLSEDVDKTLLDVKLKKIDQLQKKLEELKEISFGIETATPTEEAEFEDDLDNCEISLEDLEKKNSHLVFRCKKFLELDPERRLDLVRLHKLCELCLRKNHKKSACFSTYLCPCGNRHSRSLCTGAIGDQRKGLIPPIQPQTLTKQEDGEFEVINPSTLNTVLNNVAAQHRKNVLVSTGSIFLRNNEGSRTKMPRHF</sequence>
<proteinExistence type="predicted"/>
<organism evidence="2 3">
    <name type="scientific">Trichonephila clavata</name>
    <name type="common">Joro spider</name>
    <name type="synonym">Nephila clavata</name>
    <dbReference type="NCBI Taxonomy" id="2740835"/>
    <lineage>
        <taxon>Eukaryota</taxon>
        <taxon>Metazoa</taxon>
        <taxon>Ecdysozoa</taxon>
        <taxon>Arthropoda</taxon>
        <taxon>Chelicerata</taxon>
        <taxon>Arachnida</taxon>
        <taxon>Araneae</taxon>
        <taxon>Araneomorphae</taxon>
        <taxon>Entelegynae</taxon>
        <taxon>Araneoidea</taxon>
        <taxon>Nephilidae</taxon>
        <taxon>Trichonephila</taxon>
    </lineage>
</organism>
<dbReference type="EMBL" id="BMAO01024535">
    <property type="protein sequence ID" value="GFQ96030.1"/>
    <property type="molecule type" value="Genomic_DNA"/>
</dbReference>
<protein>
    <submittedName>
        <fullName evidence="2">Uncharacterized protein</fullName>
    </submittedName>
</protein>
<name>A0A8X6J876_TRICU</name>
<comment type="caution">
    <text evidence="2">The sequence shown here is derived from an EMBL/GenBank/DDBJ whole genome shotgun (WGS) entry which is preliminary data.</text>
</comment>
<evidence type="ECO:0000256" key="1">
    <source>
        <dbReference type="SAM" id="Coils"/>
    </source>
</evidence>
<evidence type="ECO:0000313" key="2">
    <source>
        <dbReference type="EMBL" id="GFQ96030.1"/>
    </source>
</evidence>
<gene>
    <name evidence="2" type="ORF">TNCT_390241</name>
</gene>
<keyword evidence="1" id="KW-0175">Coiled coil</keyword>
<feature type="coiled-coil region" evidence="1">
    <location>
        <begin position="37"/>
        <end position="89"/>
    </location>
</feature>
<keyword evidence="3" id="KW-1185">Reference proteome</keyword>
<dbReference type="Proteomes" id="UP000887116">
    <property type="component" value="Unassembled WGS sequence"/>
</dbReference>
<evidence type="ECO:0000313" key="3">
    <source>
        <dbReference type="Proteomes" id="UP000887116"/>
    </source>
</evidence>
<accession>A0A8X6J876</accession>
<dbReference type="AlphaFoldDB" id="A0A8X6J876"/>